<evidence type="ECO:0000313" key="1">
    <source>
        <dbReference type="EMBL" id="KIJ95238.1"/>
    </source>
</evidence>
<reference evidence="2" key="2">
    <citation type="submission" date="2015-01" db="EMBL/GenBank/DDBJ databases">
        <title>Evolutionary Origins and Diversification of the Mycorrhizal Mutualists.</title>
        <authorList>
            <consortium name="DOE Joint Genome Institute"/>
            <consortium name="Mycorrhizal Genomics Consortium"/>
            <person name="Kohler A."/>
            <person name="Kuo A."/>
            <person name="Nagy L.G."/>
            <person name="Floudas D."/>
            <person name="Copeland A."/>
            <person name="Barry K.W."/>
            <person name="Cichocki N."/>
            <person name="Veneault-Fourrey C."/>
            <person name="LaButti K."/>
            <person name="Lindquist E.A."/>
            <person name="Lipzen A."/>
            <person name="Lundell T."/>
            <person name="Morin E."/>
            <person name="Murat C."/>
            <person name="Riley R."/>
            <person name="Ohm R."/>
            <person name="Sun H."/>
            <person name="Tunlid A."/>
            <person name="Henrissat B."/>
            <person name="Grigoriev I.V."/>
            <person name="Hibbett D.S."/>
            <person name="Martin F."/>
        </authorList>
    </citation>
    <scope>NUCLEOTIDE SEQUENCE [LARGE SCALE GENOMIC DNA]</scope>
    <source>
        <strain evidence="2">LaAM-08-1</strain>
    </source>
</reference>
<sequence length="400" mass="45373">MPALIFPPEICSLICTSPLLSRSDLHALCHVSRSFRTEAERILYTSIDIPTPSRRSLMSWCTSVTRRPHLASRTTTLSLTMPAQMSLQADDLSRLKNALHLCVNLRNLSMLDGEPRFSGDAVQVWIIQGHSFTLDKFTNTYFSPNSVLYFLETQPSLTRLSLRSSATTQILGKLQLFHEETLPNLTTLDTSAAIVRELARMSSKPWKNLKRLQYFIKTDEDELATFRGLSSFGPLDILSIERQEIFHMELGFIASWVAAEVPNLKYLRIMDYTHVVVSLLHKKSFTNKNHLQGRTYASFLSLPMHFNHIQTLIIKPGTFIPSPDSPDPVCAYPELLQYAERLEAAKRVMNDLPTLELLVLMLPERNFGFTREGEGAAVVQNEVEVDDDAWMDVQVTVDVE</sequence>
<organism evidence="1 2">
    <name type="scientific">Laccaria amethystina LaAM-08-1</name>
    <dbReference type="NCBI Taxonomy" id="1095629"/>
    <lineage>
        <taxon>Eukaryota</taxon>
        <taxon>Fungi</taxon>
        <taxon>Dikarya</taxon>
        <taxon>Basidiomycota</taxon>
        <taxon>Agaricomycotina</taxon>
        <taxon>Agaricomycetes</taxon>
        <taxon>Agaricomycetidae</taxon>
        <taxon>Agaricales</taxon>
        <taxon>Agaricineae</taxon>
        <taxon>Hydnangiaceae</taxon>
        <taxon>Laccaria</taxon>
    </lineage>
</organism>
<dbReference type="Gene3D" id="3.80.10.10">
    <property type="entry name" value="Ribonuclease Inhibitor"/>
    <property type="match status" value="1"/>
</dbReference>
<reference evidence="1 2" key="1">
    <citation type="submission" date="2014-04" db="EMBL/GenBank/DDBJ databases">
        <authorList>
            <consortium name="DOE Joint Genome Institute"/>
            <person name="Kuo A."/>
            <person name="Kohler A."/>
            <person name="Nagy L.G."/>
            <person name="Floudas D."/>
            <person name="Copeland A."/>
            <person name="Barry K.W."/>
            <person name="Cichocki N."/>
            <person name="Veneault-Fourrey C."/>
            <person name="LaButti K."/>
            <person name="Lindquist E.A."/>
            <person name="Lipzen A."/>
            <person name="Lundell T."/>
            <person name="Morin E."/>
            <person name="Murat C."/>
            <person name="Sun H."/>
            <person name="Tunlid A."/>
            <person name="Henrissat B."/>
            <person name="Grigoriev I.V."/>
            <person name="Hibbett D.S."/>
            <person name="Martin F."/>
            <person name="Nordberg H.P."/>
            <person name="Cantor M.N."/>
            <person name="Hua S.X."/>
        </authorList>
    </citation>
    <scope>NUCLEOTIDE SEQUENCE [LARGE SCALE GENOMIC DNA]</scope>
    <source>
        <strain evidence="1 2">LaAM-08-1</strain>
    </source>
</reference>
<dbReference type="HOGENOM" id="CLU_758572_0_0_1"/>
<keyword evidence="2" id="KW-1185">Reference proteome</keyword>
<proteinExistence type="predicted"/>
<dbReference type="EMBL" id="KN838763">
    <property type="protein sequence ID" value="KIJ95238.1"/>
    <property type="molecule type" value="Genomic_DNA"/>
</dbReference>
<name>A0A0C9X1R7_9AGAR</name>
<protein>
    <recommendedName>
        <fullName evidence="3">F-box domain-containing protein</fullName>
    </recommendedName>
</protein>
<gene>
    <name evidence="1" type="ORF">K443DRAFT_332773</name>
</gene>
<evidence type="ECO:0008006" key="3">
    <source>
        <dbReference type="Google" id="ProtNLM"/>
    </source>
</evidence>
<dbReference type="OrthoDB" id="3232239at2759"/>
<evidence type="ECO:0000313" key="2">
    <source>
        <dbReference type="Proteomes" id="UP000054477"/>
    </source>
</evidence>
<accession>A0A0C9X1R7</accession>
<dbReference type="Proteomes" id="UP000054477">
    <property type="component" value="Unassembled WGS sequence"/>
</dbReference>
<dbReference type="AlphaFoldDB" id="A0A0C9X1R7"/>
<dbReference type="InterPro" id="IPR032675">
    <property type="entry name" value="LRR_dom_sf"/>
</dbReference>